<dbReference type="GO" id="GO:0070840">
    <property type="term" value="F:dynein complex binding"/>
    <property type="evidence" value="ECO:0007669"/>
    <property type="project" value="TreeGrafter"/>
</dbReference>
<evidence type="ECO:0000313" key="2">
    <source>
        <dbReference type="Proteomes" id="UP000515152"/>
    </source>
</evidence>
<name>A0A8M1KE63_CLUHA</name>
<dbReference type="GO" id="GO:0000800">
    <property type="term" value="C:lateral element"/>
    <property type="evidence" value="ECO:0007669"/>
    <property type="project" value="TreeGrafter"/>
</dbReference>
<evidence type="ECO:0000256" key="1">
    <source>
        <dbReference type="SAM" id="Coils"/>
    </source>
</evidence>
<keyword evidence="1" id="KW-0175">Coiled coil</keyword>
<dbReference type="GO" id="GO:0090619">
    <property type="term" value="C:meiotic spindle pole"/>
    <property type="evidence" value="ECO:0007669"/>
    <property type="project" value="TreeGrafter"/>
</dbReference>
<dbReference type="PANTHER" id="PTHR47300">
    <property type="entry name" value="PROTEIN KASH5"/>
    <property type="match status" value="1"/>
</dbReference>
<dbReference type="GO" id="GO:0007129">
    <property type="term" value="P:homologous chromosome pairing at meiosis"/>
    <property type="evidence" value="ECO:0007669"/>
    <property type="project" value="TreeGrafter"/>
</dbReference>
<dbReference type="GO" id="GO:0034993">
    <property type="term" value="C:meiotic nuclear membrane microtubule tethering complex"/>
    <property type="evidence" value="ECO:0007669"/>
    <property type="project" value="InterPro"/>
</dbReference>
<dbReference type="InterPro" id="IPR028170">
    <property type="entry name" value="KASH5"/>
</dbReference>
<dbReference type="GO" id="GO:0051653">
    <property type="term" value="P:spindle localization"/>
    <property type="evidence" value="ECO:0007669"/>
    <property type="project" value="TreeGrafter"/>
</dbReference>
<dbReference type="GeneID" id="122131608"/>
<gene>
    <name evidence="3" type="primary">LOC122131608</name>
</gene>
<evidence type="ECO:0000313" key="3">
    <source>
        <dbReference type="RefSeq" id="XP_042562192.1"/>
    </source>
</evidence>
<proteinExistence type="predicted"/>
<sequence length="222" mass="24909">MSTCSVQDLAALSATRGSHLLFDTCAPSCPEKADVCDGDGNDEIVFPTGYDDLDTGEEDIWNSTDLSLDEKRDLVALLQSKNRQMKINADLQEAFNAREDSNDDLEIQNIALKDHIKSLNQSVLDREQLVHEMDDIHAALAEKERDTNSLTASIRKLEKEKKAMTDQITSINNEMSDILPKRETDKKKITDMSQVVQAFEQAIEEVRVQLAETDEIIHQSSV</sequence>
<dbReference type="Proteomes" id="UP000515152">
    <property type="component" value="Unplaced"/>
</dbReference>
<accession>A0A8M1KE63</accession>
<feature type="coiled-coil region" evidence="1">
    <location>
        <begin position="102"/>
        <end position="216"/>
    </location>
</feature>
<reference evidence="3" key="1">
    <citation type="submission" date="2025-08" db="UniProtKB">
        <authorList>
            <consortium name="RefSeq"/>
        </authorList>
    </citation>
    <scope>IDENTIFICATION</scope>
</reference>
<dbReference type="GO" id="GO:0000781">
    <property type="term" value="C:chromosome, telomeric region"/>
    <property type="evidence" value="ECO:0007669"/>
    <property type="project" value="TreeGrafter"/>
</dbReference>
<dbReference type="PANTHER" id="PTHR47300:SF1">
    <property type="entry name" value="PROTEIN KASH5"/>
    <property type="match status" value="1"/>
</dbReference>
<dbReference type="GO" id="GO:0051225">
    <property type="term" value="P:spindle assembly"/>
    <property type="evidence" value="ECO:0007669"/>
    <property type="project" value="TreeGrafter"/>
</dbReference>
<dbReference type="AlphaFoldDB" id="A0A8M1KE63"/>
<dbReference type="GO" id="GO:0007015">
    <property type="term" value="P:actin filament organization"/>
    <property type="evidence" value="ECO:0007669"/>
    <property type="project" value="TreeGrafter"/>
</dbReference>
<dbReference type="OrthoDB" id="8856908at2759"/>
<keyword evidence="2" id="KW-1185">Reference proteome</keyword>
<dbReference type="GO" id="GO:0090220">
    <property type="term" value="P:chromosome localization to nuclear envelope involved in homologous chromosome segregation"/>
    <property type="evidence" value="ECO:0007669"/>
    <property type="project" value="TreeGrafter"/>
</dbReference>
<organism evidence="2 3">
    <name type="scientific">Clupea harengus</name>
    <name type="common">Atlantic herring</name>
    <dbReference type="NCBI Taxonomy" id="7950"/>
    <lineage>
        <taxon>Eukaryota</taxon>
        <taxon>Metazoa</taxon>
        <taxon>Chordata</taxon>
        <taxon>Craniata</taxon>
        <taxon>Vertebrata</taxon>
        <taxon>Euteleostomi</taxon>
        <taxon>Actinopterygii</taxon>
        <taxon>Neopterygii</taxon>
        <taxon>Teleostei</taxon>
        <taxon>Clupei</taxon>
        <taxon>Clupeiformes</taxon>
        <taxon>Clupeoidei</taxon>
        <taxon>Clupeidae</taxon>
        <taxon>Clupea</taxon>
    </lineage>
</organism>
<dbReference type="GO" id="GO:0005640">
    <property type="term" value="C:nuclear outer membrane"/>
    <property type="evidence" value="ECO:0007669"/>
    <property type="project" value="TreeGrafter"/>
</dbReference>
<dbReference type="KEGG" id="char:122131608"/>
<dbReference type="GO" id="GO:0034397">
    <property type="term" value="P:telomere localization"/>
    <property type="evidence" value="ECO:0007669"/>
    <property type="project" value="InterPro"/>
</dbReference>
<dbReference type="RefSeq" id="XP_042562192.1">
    <property type="nucleotide sequence ID" value="XM_042706258.1"/>
</dbReference>
<protein>
    <submittedName>
        <fullName evidence="3">Uncharacterized protein LOC122131608</fullName>
    </submittedName>
</protein>